<keyword evidence="1" id="KW-1133">Transmembrane helix</keyword>
<sequence length="246" mass="26535">MTTGGARDGRIVNTFMHILRWLVLALFAATLLQVLAVASPSSHAFVDQLEDRIRAGSTTAVLTDQADATGVRVLWQTGFFSWTQAWYQPPGAQSGSGPAEGGEQASPRGQLVGELTAVARRSGHTVSVTDVTSYRVLLLNAGQLTLGAPLGTIAVALWIVLFARMLLTREHRYANRWAWFWLFTVGQIGALLYVWSEPEPLLMPLGRSRARVQADQPITGGTGCLLSIASTFLVSVVGLVLLHLLA</sequence>
<keyword evidence="1" id="KW-0812">Transmembrane</keyword>
<name>A0A8J7WVJ8_9ACTN</name>
<reference evidence="2" key="1">
    <citation type="submission" date="2021-04" db="EMBL/GenBank/DDBJ databases">
        <title>Genome based classification of Actinospica acidithermotolerans sp. nov., an actinobacterium isolated from an Indonesian hot spring.</title>
        <authorList>
            <person name="Kusuma A.B."/>
            <person name="Putra K.E."/>
            <person name="Nafisah S."/>
            <person name="Loh J."/>
            <person name="Nouioui I."/>
            <person name="Goodfellow M."/>
        </authorList>
    </citation>
    <scope>NUCLEOTIDE SEQUENCE</scope>
    <source>
        <strain evidence="2">DSM 45618</strain>
    </source>
</reference>
<evidence type="ECO:0000256" key="1">
    <source>
        <dbReference type="SAM" id="Phobius"/>
    </source>
</evidence>
<feature type="transmembrane region" description="Helical" evidence="1">
    <location>
        <begin position="146"/>
        <end position="167"/>
    </location>
</feature>
<organism evidence="2 3">
    <name type="scientific">Actinocrinis puniceicyclus</name>
    <dbReference type="NCBI Taxonomy" id="977794"/>
    <lineage>
        <taxon>Bacteria</taxon>
        <taxon>Bacillati</taxon>
        <taxon>Actinomycetota</taxon>
        <taxon>Actinomycetes</taxon>
        <taxon>Catenulisporales</taxon>
        <taxon>Actinospicaceae</taxon>
        <taxon>Actinocrinis</taxon>
    </lineage>
</organism>
<protein>
    <submittedName>
        <fullName evidence="2">Uncharacterized protein</fullName>
    </submittedName>
</protein>
<gene>
    <name evidence="2" type="ORF">KGA66_23135</name>
</gene>
<comment type="caution">
    <text evidence="2">The sequence shown here is derived from an EMBL/GenBank/DDBJ whole genome shotgun (WGS) entry which is preliminary data.</text>
</comment>
<accession>A0A8J7WVJ8</accession>
<keyword evidence="3" id="KW-1185">Reference proteome</keyword>
<dbReference type="AlphaFoldDB" id="A0A8J7WVJ8"/>
<keyword evidence="1" id="KW-0472">Membrane</keyword>
<dbReference type="Proteomes" id="UP000677913">
    <property type="component" value="Unassembled WGS sequence"/>
</dbReference>
<dbReference type="RefSeq" id="WP_211470566.1">
    <property type="nucleotide sequence ID" value="NZ_JAGSXH010000110.1"/>
</dbReference>
<proteinExistence type="predicted"/>
<evidence type="ECO:0000313" key="3">
    <source>
        <dbReference type="Proteomes" id="UP000677913"/>
    </source>
</evidence>
<feature type="transmembrane region" description="Helical" evidence="1">
    <location>
        <begin position="179"/>
        <end position="196"/>
    </location>
</feature>
<dbReference type="EMBL" id="JAGSXH010000110">
    <property type="protein sequence ID" value="MBS2965959.1"/>
    <property type="molecule type" value="Genomic_DNA"/>
</dbReference>
<feature type="transmembrane region" description="Helical" evidence="1">
    <location>
        <begin position="225"/>
        <end position="245"/>
    </location>
</feature>
<evidence type="ECO:0000313" key="2">
    <source>
        <dbReference type="EMBL" id="MBS2965959.1"/>
    </source>
</evidence>